<evidence type="ECO:0000256" key="3">
    <source>
        <dbReference type="ARBA" id="ARBA00022801"/>
    </source>
</evidence>
<evidence type="ECO:0000256" key="4">
    <source>
        <dbReference type="ARBA" id="ARBA00022833"/>
    </source>
</evidence>
<dbReference type="PANTHER" id="PTHR11271">
    <property type="entry name" value="GUANINE DEAMINASE"/>
    <property type="match status" value="1"/>
</dbReference>
<dbReference type="InterPro" id="IPR032466">
    <property type="entry name" value="Metal_Hydrolase"/>
</dbReference>
<dbReference type="Gene3D" id="3.20.20.140">
    <property type="entry name" value="Metal-dependent hydrolases"/>
    <property type="match status" value="1"/>
</dbReference>
<evidence type="ECO:0000256" key="1">
    <source>
        <dbReference type="ARBA" id="ARBA00001947"/>
    </source>
</evidence>
<name>A0ABD3FTY7_9STRA</name>
<dbReference type="AlphaFoldDB" id="A0ABD3FTY7"/>
<dbReference type="EMBL" id="JBIMZQ010000009">
    <property type="protein sequence ID" value="KAL3669084.1"/>
    <property type="molecule type" value="Genomic_DNA"/>
</dbReference>
<accession>A0ABD3FTY7</accession>
<proteinExistence type="predicted"/>
<evidence type="ECO:0000313" key="6">
    <source>
        <dbReference type="Proteomes" id="UP001632037"/>
    </source>
</evidence>
<dbReference type="GO" id="GO:0046872">
    <property type="term" value="F:metal ion binding"/>
    <property type="evidence" value="ECO:0007669"/>
    <property type="project" value="UniProtKB-KW"/>
</dbReference>
<dbReference type="PANTHER" id="PTHR11271:SF6">
    <property type="entry name" value="GUANINE DEAMINASE"/>
    <property type="match status" value="1"/>
</dbReference>
<dbReference type="SUPFAM" id="SSF51556">
    <property type="entry name" value="Metallo-dependent hydrolases"/>
    <property type="match status" value="1"/>
</dbReference>
<evidence type="ECO:0000313" key="5">
    <source>
        <dbReference type="EMBL" id="KAL3669084.1"/>
    </source>
</evidence>
<comment type="cofactor">
    <cofactor evidence="1">
        <name>Zn(2+)</name>
        <dbReference type="ChEBI" id="CHEBI:29105"/>
    </cofactor>
</comment>
<sequence>MAHAVHLKEDELEVMQRTGTAIACCPLSNFYFANGLLGVRKVLEKNVDVIGD</sequence>
<reference evidence="5 6" key="1">
    <citation type="submission" date="2024-09" db="EMBL/GenBank/DDBJ databases">
        <title>Genome sequencing and assembly of Phytophthora oleae, isolate VK10A, causative agent of rot of olive drupes.</title>
        <authorList>
            <person name="Conti Taguali S."/>
            <person name="Riolo M."/>
            <person name="La Spada F."/>
            <person name="Cacciola S.O."/>
            <person name="Dionisio G."/>
        </authorList>
    </citation>
    <scope>NUCLEOTIDE SEQUENCE [LARGE SCALE GENOMIC DNA]</scope>
    <source>
        <strain evidence="5 6">VK10A</strain>
    </source>
</reference>
<evidence type="ECO:0008006" key="7">
    <source>
        <dbReference type="Google" id="ProtNLM"/>
    </source>
</evidence>
<dbReference type="InterPro" id="IPR051607">
    <property type="entry name" value="Metallo-dep_hydrolases"/>
</dbReference>
<keyword evidence="2" id="KW-0479">Metal-binding</keyword>
<gene>
    <name evidence="5" type="ORF">V7S43_005468</name>
</gene>
<protein>
    <recommendedName>
        <fullName evidence="7">Guanine deaminase</fullName>
    </recommendedName>
</protein>
<keyword evidence="4" id="KW-0862">Zinc</keyword>
<comment type="caution">
    <text evidence="5">The sequence shown here is derived from an EMBL/GenBank/DDBJ whole genome shotgun (WGS) entry which is preliminary data.</text>
</comment>
<dbReference type="Proteomes" id="UP001632037">
    <property type="component" value="Unassembled WGS sequence"/>
</dbReference>
<evidence type="ECO:0000256" key="2">
    <source>
        <dbReference type="ARBA" id="ARBA00022723"/>
    </source>
</evidence>
<keyword evidence="3" id="KW-0378">Hydrolase</keyword>
<organism evidence="5 6">
    <name type="scientific">Phytophthora oleae</name>
    <dbReference type="NCBI Taxonomy" id="2107226"/>
    <lineage>
        <taxon>Eukaryota</taxon>
        <taxon>Sar</taxon>
        <taxon>Stramenopiles</taxon>
        <taxon>Oomycota</taxon>
        <taxon>Peronosporomycetes</taxon>
        <taxon>Peronosporales</taxon>
        <taxon>Peronosporaceae</taxon>
        <taxon>Phytophthora</taxon>
    </lineage>
</organism>
<dbReference type="GO" id="GO:0016787">
    <property type="term" value="F:hydrolase activity"/>
    <property type="evidence" value="ECO:0007669"/>
    <property type="project" value="UniProtKB-KW"/>
</dbReference>
<keyword evidence="6" id="KW-1185">Reference proteome</keyword>